<reference evidence="2 3" key="1">
    <citation type="submission" date="2018-10" db="EMBL/GenBank/DDBJ databases">
        <title>Genomic Encyclopedia of Archaeal and Bacterial Type Strains, Phase II (KMG-II): from individual species to whole genera.</title>
        <authorList>
            <person name="Goeker M."/>
        </authorList>
    </citation>
    <scope>NUCLEOTIDE SEQUENCE [LARGE SCALE GENOMIC DNA]</scope>
    <source>
        <strain evidence="2 3">DSM 18602</strain>
    </source>
</reference>
<organism evidence="2 3">
    <name type="scientific">Mucilaginibacter gracilis</name>
    <dbReference type="NCBI Taxonomy" id="423350"/>
    <lineage>
        <taxon>Bacteria</taxon>
        <taxon>Pseudomonadati</taxon>
        <taxon>Bacteroidota</taxon>
        <taxon>Sphingobacteriia</taxon>
        <taxon>Sphingobacteriales</taxon>
        <taxon>Sphingobacteriaceae</taxon>
        <taxon>Mucilaginibacter</taxon>
    </lineage>
</organism>
<dbReference type="GO" id="GO:0008236">
    <property type="term" value="F:serine-type peptidase activity"/>
    <property type="evidence" value="ECO:0007669"/>
    <property type="project" value="InterPro"/>
</dbReference>
<dbReference type="PANTHER" id="PTHR32060:SF30">
    <property type="entry name" value="CARBOXY-TERMINAL PROCESSING PROTEASE CTPA"/>
    <property type="match status" value="1"/>
</dbReference>
<comment type="caution">
    <text evidence="2">The sequence shown here is derived from an EMBL/GenBank/DDBJ whole genome shotgun (WGS) entry which is preliminary data.</text>
</comment>
<dbReference type="AlphaFoldDB" id="A0A495J852"/>
<dbReference type="InterPro" id="IPR005151">
    <property type="entry name" value="Tail-specific_protease"/>
</dbReference>
<dbReference type="Gene3D" id="2.60.120.260">
    <property type="entry name" value="Galactose-binding domain-like"/>
    <property type="match status" value="1"/>
</dbReference>
<name>A0A495J852_9SPHI</name>
<dbReference type="PANTHER" id="PTHR32060">
    <property type="entry name" value="TAIL-SPECIFIC PROTEASE"/>
    <property type="match status" value="1"/>
</dbReference>
<evidence type="ECO:0000259" key="1">
    <source>
        <dbReference type="SMART" id="SM00245"/>
    </source>
</evidence>
<dbReference type="InterPro" id="IPR029045">
    <property type="entry name" value="ClpP/crotonase-like_dom_sf"/>
</dbReference>
<dbReference type="OrthoDB" id="7314861at2"/>
<evidence type="ECO:0000313" key="3">
    <source>
        <dbReference type="Proteomes" id="UP000268007"/>
    </source>
</evidence>
<dbReference type="SMART" id="SM00245">
    <property type="entry name" value="TSPc"/>
    <property type="match status" value="1"/>
</dbReference>
<dbReference type="RefSeq" id="WP_121201228.1">
    <property type="nucleotide sequence ID" value="NZ_RBKU01000001.1"/>
</dbReference>
<gene>
    <name evidence="2" type="ORF">BDD43_5416</name>
</gene>
<keyword evidence="3" id="KW-1185">Reference proteome</keyword>
<dbReference type="GO" id="GO:0006508">
    <property type="term" value="P:proteolysis"/>
    <property type="evidence" value="ECO:0007669"/>
    <property type="project" value="InterPro"/>
</dbReference>
<dbReference type="Gene3D" id="3.90.226.10">
    <property type="entry name" value="2-enoyl-CoA Hydratase, Chain A, domain 1"/>
    <property type="match status" value="1"/>
</dbReference>
<accession>A0A495J852</accession>
<evidence type="ECO:0000313" key="2">
    <source>
        <dbReference type="EMBL" id="RKR85155.1"/>
    </source>
</evidence>
<dbReference type="Proteomes" id="UP000268007">
    <property type="component" value="Unassembled WGS sequence"/>
</dbReference>
<dbReference type="GO" id="GO:0030288">
    <property type="term" value="C:outer membrane-bounded periplasmic space"/>
    <property type="evidence" value="ECO:0007669"/>
    <property type="project" value="TreeGrafter"/>
</dbReference>
<proteinExistence type="predicted"/>
<dbReference type="EMBL" id="RBKU01000001">
    <property type="protein sequence ID" value="RKR85155.1"/>
    <property type="molecule type" value="Genomic_DNA"/>
</dbReference>
<feature type="domain" description="Tail specific protease" evidence="1">
    <location>
        <begin position="248"/>
        <end position="471"/>
    </location>
</feature>
<protein>
    <submittedName>
        <fullName evidence="2">Peptidase S41-like protein</fullName>
    </submittedName>
</protein>
<sequence length="493" mass="54948">MRKIIIVSLLLINCIHSLGQIKNPGFENIKDTVDRKPENWNVTKVQGFVISVDHDTKFQGLNSLSVIGSDNVNESSFAPFSQILTIDTPNLRQVSISAYIKTKDIKGSVGLWCQILDKKGNIIGFQNSQIQNVLINGTNDWSKYKLSLSLDTNAKRIVFGGYLQGFGSAWFDNFKLNNFIKREGKTSKEVVDFLTEVIDLIKEHSIVANKLNWSDINENITKLSLGLNKTQDAQDVLEYILNQLKLVGDNHSLILSKEMADNYARGNNAGSTELIDSLVSNNIGYIKLNGFSTTNVLTSQKFASKIQNIIRRINKHHIKGWIIDLRNNSGGNMYPEIAGLGPLLGNGVAGYFVRTIGGSKKYTSWSYNDGKVYIGKVLVMQVKDDYKLKNSATRIAILIGNKTSSSGEMIAVSFKNKKNTRFFGQASGGYLSANQGYKLSNGDVFYLASGNVADRNKNEYDDKLIPEILIDEDTHKNPNELITVARNWILRVL</sequence>
<dbReference type="GO" id="GO:0007165">
    <property type="term" value="P:signal transduction"/>
    <property type="evidence" value="ECO:0007669"/>
    <property type="project" value="TreeGrafter"/>
</dbReference>
<dbReference type="SUPFAM" id="SSF52096">
    <property type="entry name" value="ClpP/crotonase"/>
    <property type="match status" value="1"/>
</dbReference>
<dbReference type="GO" id="GO:0004175">
    <property type="term" value="F:endopeptidase activity"/>
    <property type="evidence" value="ECO:0007669"/>
    <property type="project" value="TreeGrafter"/>
</dbReference>
<dbReference type="Pfam" id="PF03572">
    <property type="entry name" value="Peptidase_S41"/>
    <property type="match status" value="1"/>
</dbReference>